<feature type="domain" description="Xylanolytic transcriptional activator regulatory" evidence="7">
    <location>
        <begin position="154"/>
        <end position="228"/>
    </location>
</feature>
<dbReference type="SMART" id="SM00906">
    <property type="entry name" value="Fungal_trans"/>
    <property type="match status" value="1"/>
</dbReference>
<evidence type="ECO:0000313" key="8">
    <source>
        <dbReference type="EMBL" id="KAF2031497.1"/>
    </source>
</evidence>
<evidence type="ECO:0000256" key="3">
    <source>
        <dbReference type="ARBA" id="ARBA00023015"/>
    </source>
</evidence>
<keyword evidence="4" id="KW-0238">DNA-binding</keyword>
<keyword evidence="5" id="KW-0804">Transcription</keyword>
<dbReference type="InterPro" id="IPR051430">
    <property type="entry name" value="Fungal_TF_Env_Response"/>
</dbReference>
<proteinExistence type="predicted"/>
<dbReference type="GO" id="GO:0005634">
    <property type="term" value="C:nucleus"/>
    <property type="evidence" value="ECO:0007669"/>
    <property type="project" value="TreeGrafter"/>
</dbReference>
<keyword evidence="9" id="KW-1185">Reference proteome</keyword>
<protein>
    <recommendedName>
        <fullName evidence="7">Xylanolytic transcriptional activator regulatory domain-containing protein</fullName>
    </recommendedName>
</protein>
<dbReference type="GO" id="GO:0006351">
    <property type="term" value="P:DNA-templated transcription"/>
    <property type="evidence" value="ECO:0007669"/>
    <property type="project" value="InterPro"/>
</dbReference>
<evidence type="ECO:0000256" key="5">
    <source>
        <dbReference type="ARBA" id="ARBA00023163"/>
    </source>
</evidence>
<keyword evidence="2" id="KW-0862">Zinc</keyword>
<keyword evidence="3" id="KW-0805">Transcription regulation</keyword>
<dbReference type="InterPro" id="IPR007219">
    <property type="entry name" value="XnlR_reg_dom"/>
</dbReference>
<evidence type="ECO:0000256" key="4">
    <source>
        <dbReference type="ARBA" id="ARBA00023125"/>
    </source>
</evidence>
<dbReference type="GO" id="GO:0008270">
    <property type="term" value="F:zinc ion binding"/>
    <property type="evidence" value="ECO:0007669"/>
    <property type="project" value="InterPro"/>
</dbReference>
<keyword evidence="1" id="KW-0479">Metal-binding</keyword>
<dbReference type="GO" id="GO:0001228">
    <property type="term" value="F:DNA-binding transcription activator activity, RNA polymerase II-specific"/>
    <property type="evidence" value="ECO:0007669"/>
    <property type="project" value="TreeGrafter"/>
</dbReference>
<dbReference type="PANTHER" id="PTHR31944">
    <property type="entry name" value="HEME-RESPONSIVE ZINC FINGER TRANSCRIPTION FACTOR HAP1"/>
    <property type="match status" value="1"/>
</dbReference>
<evidence type="ECO:0000313" key="9">
    <source>
        <dbReference type="Proteomes" id="UP000799777"/>
    </source>
</evidence>
<reference evidence="8" key="1">
    <citation type="journal article" date="2020" name="Stud. Mycol.">
        <title>101 Dothideomycetes genomes: a test case for predicting lifestyles and emergence of pathogens.</title>
        <authorList>
            <person name="Haridas S."/>
            <person name="Albert R."/>
            <person name="Binder M."/>
            <person name="Bloem J."/>
            <person name="Labutti K."/>
            <person name="Salamov A."/>
            <person name="Andreopoulos B."/>
            <person name="Baker S."/>
            <person name="Barry K."/>
            <person name="Bills G."/>
            <person name="Bluhm B."/>
            <person name="Cannon C."/>
            <person name="Castanera R."/>
            <person name="Culley D."/>
            <person name="Daum C."/>
            <person name="Ezra D."/>
            <person name="Gonzalez J."/>
            <person name="Henrissat B."/>
            <person name="Kuo A."/>
            <person name="Liang C."/>
            <person name="Lipzen A."/>
            <person name="Lutzoni F."/>
            <person name="Magnuson J."/>
            <person name="Mondo S."/>
            <person name="Nolan M."/>
            <person name="Ohm R."/>
            <person name="Pangilinan J."/>
            <person name="Park H.-J."/>
            <person name="Ramirez L."/>
            <person name="Alfaro M."/>
            <person name="Sun H."/>
            <person name="Tritt A."/>
            <person name="Yoshinaga Y."/>
            <person name="Zwiers L.-H."/>
            <person name="Turgeon B."/>
            <person name="Goodwin S."/>
            <person name="Spatafora J."/>
            <person name="Crous P."/>
            <person name="Grigoriev I."/>
        </authorList>
    </citation>
    <scope>NUCLEOTIDE SEQUENCE</scope>
    <source>
        <strain evidence="8">CBS 110217</strain>
    </source>
</reference>
<dbReference type="PANTHER" id="PTHR31944:SF131">
    <property type="entry name" value="HEME-RESPONSIVE ZINC FINGER TRANSCRIPTION FACTOR HAP1"/>
    <property type="match status" value="1"/>
</dbReference>
<dbReference type="Proteomes" id="UP000799777">
    <property type="component" value="Unassembled WGS sequence"/>
</dbReference>
<name>A0A9P4HCE0_9PLEO</name>
<accession>A0A9P4HCE0</accession>
<sequence>MRNSTILLPSIYRAKILARTIKTQRSPDWPTALQAELPGRDVCDRLVYHYFRTVETLYRILHIPTFRKDYEAIWVDGPTPSTGFMVQFRLVLAIGAISYDENCSLRADATRWICEAQTWTSNPSSKSRLGLEYLQINILLLLARELVDIGSEMVWITAGSLLREAIYIGLHKDPSQLPRLNQLDCELRRRIWNTILEINLQFSLIAGGPCLISLEDFNTKPPANFEDEVLGLPDTAPAPEHILTSTSLAIALRKTLPVRLQVVKFLNDIATTGTYEETLRLDADVRAAHKTLRHTFQKFWLGKPGGATSTFAAEAAEFIMQRYISSLHVPYFNPSLHDAVYAFSRKAVLDTSLKIWYLACPTPQSLSDRSDLLDGKETDMTRLCRCGAGFFRAFTFHASTFLTAELRAQYQEDDTIPRPDLLQIPQEAADLVLRCLEAGETGIKGYLLLRVFGAQIDGIKRRLGKDEMMSVLGKAAEDAVSHCLPLLERIAGVSETSAADNIDAVDFDFQVSPDFLEDWDLVMSDVFNFEAIST</sequence>
<comment type="caution">
    <text evidence="8">The sequence shown here is derived from an EMBL/GenBank/DDBJ whole genome shotgun (WGS) entry which is preliminary data.</text>
</comment>
<dbReference type="CDD" id="cd12148">
    <property type="entry name" value="fungal_TF_MHR"/>
    <property type="match status" value="1"/>
</dbReference>
<evidence type="ECO:0000259" key="7">
    <source>
        <dbReference type="SMART" id="SM00906"/>
    </source>
</evidence>
<dbReference type="AlphaFoldDB" id="A0A9P4HCE0"/>
<dbReference type="OrthoDB" id="4337792at2759"/>
<evidence type="ECO:0000256" key="1">
    <source>
        <dbReference type="ARBA" id="ARBA00022723"/>
    </source>
</evidence>
<organism evidence="8 9">
    <name type="scientific">Setomelanomma holmii</name>
    <dbReference type="NCBI Taxonomy" id="210430"/>
    <lineage>
        <taxon>Eukaryota</taxon>
        <taxon>Fungi</taxon>
        <taxon>Dikarya</taxon>
        <taxon>Ascomycota</taxon>
        <taxon>Pezizomycotina</taxon>
        <taxon>Dothideomycetes</taxon>
        <taxon>Pleosporomycetidae</taxon>
        <taxon>Pleosporales</taxon>
        <taxon>Pleosporineae</taxon>
        <taxon>Phaeosphaeriaceae</taxon>
        <taxon>Setomelanomma</taxon>
    </lineage>
</organism>
<evidence type="ECO:0000256" key="6">
    <source>
        <dbReference type="ARBA" id="ARBA00023242"/>
    </source>
</evidence>
<dbReference type="GO" id="GO:0000978">
    <property type="term" value="F:RNA polymerase II cis-regulatory region sequence-specific DNA binding"/>
    <property type="evidence" value="ECO:0007669"/>
    <property type="project" value="TreeGrafter"/>
</dbReference>
<gene>
    <name evidence="8" type="ORF">EK21DRAFT_63157</name>
</gene>
<evidence type="ECO:0000256" key="2">
    <source>
        <dbReference type="ARBA" id="ARBA00022833"/>
    </source>
</evidence>
<dbReference type="EMBL" id="ML978180">
    <property type="protein sequence ID" value="KAF2031497.1"/>
    <property type="molecule type" value="Genomic_DNA"/>
</dbReference>
<keyword evidence="6" id="KW-0539">Nucleus</keyword>
<dbReference type="Pfam" id="PF04082">
    <property type="entry name" value="Fungal_trans"/>
    <property type="match status" value="1"/>
</dbReference>